<reference evidence="3" key="1">
    <citation type="submission" date="2022-11" db="UniProtKB">
        <authorList>
            <consortium name="WormBaseParasite"/>
        </authorList>
    </citation>
    <scope>IDENTIFICATION</scope>
</reference>
<accession>A0A914ZAD3</accession>
<feature type="region of interest" description="Disordered" evidence="1">
    <location>
        <begin position="1"/>
        <end position="132"/>
    </location>
</feature>
<keyword evidence="2" id="KW-1185">Reference proteome</keyword>
<protein>
    <submittedName>
        <fullName evidence="3">Uncharacterized protein</fullName>
    </submittedName>
</protein>
<feature type="compositionally biased region" description="Basic and acidic residues" evidence="1">
    <location>
        <begin position="53"/>
        <end position="64"/>
    </location>
</feature>
<feature type="compositionally biased region" description="Polar residues" evidence="1">
    <location>
        <begin position="68"/>
        <end position="77"/>
    </location>
</feature>
<feature type="compositionally biased region" description="Polar residues" evidence="1">
    <location>
        <begin position="120"/>
        <end position="132"/>
    </location>
</feature>
<name>A0A914ZAD3_9BILA</name>
<organism evidence="2 3">
    <name type="scientific">Panagrolaimus superbus</name>
    <dbReference type="NCBI Taxonomy" id="310955"/>
    <lineage>
        <taxon>Eukaryota</taxon>
        <taxon>Metazoa</taxon>
        <taxon>Ecdysozoa</taxon>
        <taxon>Nematoda</taxon>
        <taxon>Chromadorea</taxon>
        <taxon>Rhabditida</taxon>
        <taxon>Tylenchina</taxon>
        <taxon>Panagrolaimomorpha</taxon>
        <taxon>Panagrolaimoidea</taxon>
        <taxon>Panagrolaimidae</taxon>
        <taxon>Panagrolaimus</taxon>
    </lineage>
</organism>
<dbReference type="AlphaFoldDB" id="A0A914ZAD3"/>
<dbReference type="Proteomes" id="UP000887577">
    <property type="component" value="Unplaced"/>
</dbReference>
<dbReference type="WBParaSite" id="PSU_v2.g8882.t1">
    <property type="protein sequence ID" value="PSU_v2.g8882.t1"/>
    <property type="gene ID" value="PSU_v2.g8882"/>
</dbReference>
<sequence>MNQPPPLNANPARKSKQKVENTISISVHQPVDSDSDADLLNTDKKRNSVPQRKKQEGHGKEMPKRFTAQITQPILPSNQNNNGGGTDGINDSTRGGAAVNGVKRSKSSNYINDEQKNKQENMNVEKTAETVT</sequence>
<evidence type="ECO:0000313" key="2">
    <source>
        <dbReference type="Proteomes" id="UP000887577"/>
    </source>
</evidence>
<evidence type="ECO:0000313" key="3">
    <source>
        <dbReference type="WBParaSite" id="PSU_v2.g8882.t1"/>
    </source>
</evidence>
<evidence type="ECO:0000256" key="1">
    <source>
        <dbReference type="SAM" id="MobiDB-lite"/>
    </source>
</evidence>
<proteinExistence type="predicted"/>